<evidence type="ECO:0000313" key="7">
    <source>
        <dbReference type="EMBL" id="VDN50078.1"/>
    </source>
</evidence>
<dbReference type="Gene3D" id="3.15.20.10">
    <property type="entry name" value="Bactericidal permeability-increasing protein, domain 2"/>
    <property type="match status" value="1"/>
</dbReference>
<reference evidence="7 9" key="2">
    <citation type="submission" date="2018-11" db="EMBL/GenBank/DDBJ databases">
        <authorList>
            <consortium name="Pathogen Informatics"/>
        </authorList>
    </citation>
    <scope>NUCLEOTIDE SEQUENCE [LARGE SCALE GENOMIC DNA]</scope>
</reference>
<proteinExistence type="inferred from homology"/>
<dbReference type="Proteomes" id="UP000274756">
    <property type="component" value="Unassembled WGS sequence"/>
</dbReference>
<dbReference type="SUPFAM" id="SSF55394">
    <property type="entry name" value="Bactericidal permeability-increasing protein, BPI"/>
    <property type="match status" value="2"/>
</dbReference>
<dbReference type="PANTHER" id="PTHR10504">
    <property type="entry name" value="BACTERICIDAL PERMEABILITY-INCREASING BPI PROTEIN-RELATED"/>
    <property type="match status" value="1"/>
</dbReference>
<keyword evidence="9" id="KW-1185">Reference proteome</keyword>
<protein>
    <submittedName>
        <fullName evidence="10">BPI2 domain-containing protein</fullName>
    </submittedName>
</protein>
<evidence type="ECO:0000259" key="5">
    <source>
        <dbReference type="SMART" id="SM00328"/>
    </source>
</evidence>
<dbReference type="InterPro" id="IPR001124">
    <property type="entry name" value="Lipid-bd_serum_glycop_C"/>
</dbReference>
<evidence type="ECO:0000259" key="6">
    <source>
        <dbReference type="SMART" id="SM00329"/>
    </source>
</evidence>
<evidence type="ECO:0000313" key="9">
    <source>
        <dbReference type="Proteomes" id="UP000274756"/>
    </source>
</evidence>
<evidence type="ECO:0000256" key="4">
    <source>
        <dbReference type="SAM" id="SignalP"/>
    </source>
</evidence>
<organism evidence="8 10">
    <name type="scientific">Dracunculus medinensis</name>
    <name type="common">Guinea worm</name>
    <dbReference type="NCBI Taxonomy" id="318479"/>
    <lineage>
        <taxon>Eukaryota</taxon>
        <taxon>Metazoa</taxon>
        <taxon>Ecdysozoa</taxon>
        <taxon>Nematoda</taxon>
        <taxon>Chromadorea</taxon>
        <taxon>Rhabditida</taxon>
        <taxon>Spirurina</taxon>
        <taxon>Dracunculoidea</taxon>
        <taxon>Dracunculidae</taxon>
        <taxon>Dracunculus</taxon>
    </lineage>
</organism>
<sequence length="705" mass="79765">LFQRIALLIFYWIVQNFSNLFQLRRAVQDINPLIRSPVRGLPGIKLRLNQRSFKYASVLLGHLFDHEILQTHIPTISHCFTEVSGCIEIFNQYISRYRCPQRTVLYPAPANRLIFSVQNVDIGISGNIGGHVQILLPLPVTGIIHVHIHQLTITIQMIMTRGETRKPRASIVGCLVSIGYVDIFLQDGGLLGDIFNNQFRSKASEQARSMIPNRLCAILSQLIPQKINPKFDLIPQSIALTQLSSLAEGIFKSIPNPKYVNFFSHNFLIKLLFVGFSLENIKQSTGTTIIFIRSFFAKFNDKFKVHQARLRARQTVHGSISTKVEADPCSKCRENDDRSYGSKKFFQDKISDLVLTAQVTNIYATPNDYTISLNGEFSPYGRGGTPFSPFPMSFPNFIGNNMIETLISDYTFNSLFYHMHKKDFISFRIDPSTPKVGALLKTTCSDDEDYDFDDTGVEVININSFIAYNLFQFKKQFYASNFIKCYHINTVKIKIDEVDDEQTGRRRKKRERGENEDEEKPEPDFASLGICLGDIMPAVREKYPKKSLHITFRSSRAPSVLFSSKNGGTVTIDLLISSEIFVLDTDERIGAIQIAGIIELRIMSNYKRLTGTAELNLLKLRDIDGTLGLPQDALDNLANLAKETVVKLANDAMDKGIDLQIPTNNIPITLIDIKFRVVDHGLHIASDIILSRSLIPILNRSCRYT</sequence>
<dbReference type="WBParaSite" id="DME_0000282201-mRNA-1">
    <property type="protein sequence ID" value="DME_0000282201-mRNA-1"/>
    <property type="gene ID" value="DME_0000282201"/>
</dbReference>
<dbReference type="Gene3D" id="3.15.10.10">
    <property type="entry name" value="Bactericidal permeability-increasing protein, domain 1"/>
    <property type="match status" value="1"/>
</dbReference>
<comment type="similarity">
    <text evidence="1">Belongs to the BPI/LBP/Plunc superfamily. BPI/LBP family.</text>
</comment>
<dbReference type="InterPro" id="IPR017942">
    <property type="entry name" value="Lipid-bd_serum_glycop_N"/>
</dbReference>
<evidence type="ECO:0000256" key="2">
    <source>
        <dbReference type="ARBA" id="ARBA00023157"/>
    </source>
</evidence>
<dbReference type="Proteomes" id="UP000038040">
    <property type="component" value="Unplaced"/>
</dbReference>
<keyword evidence="4" id="KW-0732">Signal</keyword>
<feature type="region of interest" description="Disordered" evidence="3">
    <location>
        <begin position="500"/>
        <end position="524"/>
    </location>
</feature>
<keyword evidence="2" id="KW-1015">Disulfide bond</keyword>
<dbReference type="STRING" id="318479.A0A0N4U774"/>
<dbReference type="PANTHER" id="PTHR10504:SF144">
    <property type="entry name" value="BPI1 DOMAIN-CONTAINING PROTEIN"/>
    <property type="match status" value="1"/>
</dbReference>
<feature type="domain" description="Lipid-binding serum glycoprotein C-terminal" evidence="6">
    <location>
        <begin position="400"/>
        <end position="686"/>
    </location>
</feature>
<evidence type="ECO:0000256" key="3">
    <source>
        <dbReference type="SAM" id="MobiDB-lite"/>
    </source>
</evidence>
<reference evidence="10" key="1">
    <citation type="submission" date="2017-02" db="UniProtKB">
        <authorList>
            <consortium name="WormBaseParasite"/>
        </authorList>
    </citation>
    <scope>IDENTIFICATION</scope>
</reference>
<feature type="signal peptide" evidence="4">
    <location>
        <begin position="1"/>
        <end position="16"/>
    </location>
</feature>
<dbReference type="SMART" id="SM00328">
    <property type="entry name" value="BPI1"/>
    <property type="match status" value="1"/>
</dbReference>
<dbReference type="GO" id="GO:0005615">
    <property type="term" value="C:extracellular space"/>
    <property type="evidence" value="ECO:0007669"/>
    <property type="project" value="TreeGrafter"/>
</dbReference>
<feature type="domain" description="Lipid-binding serum glycoprotein N-terminal" evidence="5">
    <location>
        <begin position="47"/>
        <end position="267"/>
    </location>
</feature>
<evidence type="ECO:0000256" key="1">
    <source>
        <dbReference type="ARBA" id="ARBA00007292"/>
    </source>
</evidence>
<dbReference type="EMBL" id="UYYG01000001">
    <property type="protein sequence ID" value="VDN50078.1"/>
    <property type="molecule type" value="Genomic_DNA"/>
</dbReference>
<dbReference type="Pfam" id="PF02886">
    <property type="entry name" value="LBP_BPI_CETP_C"/>
    <property type="match status" value="2"/>
</dbReference>
<dbReference type="OrthoDB" id="5874601at2759"/>
<evidence type="ECO:0000313" key="8">
    <source>
        <dbReference type="Proteomes" id="UP000038040"/>
    </source>
</evidence>
<name>A0A0N4U774_DRAME</name>
<evidence type="ECO:0000313" key="10">
    <source>
        <dbReference type="WBParaSite" id="DME_0000282201-mRNA-1"/>
    </source>
</evidence>
<feature type="chain" id="PRO_5041040374" evidence="4">
    <location>
        <begin position="17"/>
        <end position="705"/>
    </location>
</feature>
<dbReference type="AlphaFoldDB" id="A0A0N4U774"/>
<dbReference type="SMART" id="SM00329">
    <property type="entry name" value="BPI2"/>
    <property type="match status" value="1"/>
</dbReference>
<dbReference type="InterPro" id="IPR032942">
    <property type="entry name" value="BPI/LBP/Plunc"/>
</dbReference>
<dbReference type="InterPro" id="IPR017943">
    <property type="entry name" value="Bactericidal_perm-incr_a/b_dom"/>
</dbReference>
<dbReference type="GO" id="GO:0008289">
    <property type="term" value="F:lipid binding"/>
    <property type="evidence" value="ECO:0007669"/>
    <property type="project" value="InterPro"/>
</dbReference>
<gene>
    <name evidence="7" type="ORF">DME_LOCUS51</name>
</gene>
<accession>A0A0N4U774</accession>